<protein>
    <submittedName>
        <fullName evidence="1">Uncharacterized protein</fullName>
    </submittedName>
</protein>
<reference evidence="1" key="3">
    <citation type="submission" date="2025-09" db="UniProtKB">
        <authorList>
            <consortium name="Ensembl"/>
        </authorList>
    </citation>
    <scope>IDENTIFICATION</scope>
</reference>
<sequence length="174" mass="19005">MAAVVAATALKGRGARNARVLRGILSGATANKASQNRSRALQSHSSPECKEEPEPLSPELEYIPRKRGKNPMKAVGLACRGPRAQDPRATFSCAERPRDSHEGEDSDDGHRDEQLDGDDGVNLEYRHRGQHSHHPPLPAFPRKQLAPRPRSPKDLTTLGLLPSSRGREVVPSSF</sequence>
<reference evidence="1" key="2">
    <citation type="submission" date="2025-08" db="UniProtKB">
        <authorList>
            <consortium name="Ensembl"/>
        </authorList>
    </citation>
    <scope>IDENTIFICATION</scope>
</reference>
<dbReference type="Ensembl" id="ENSOART00020053053.1">
    <property type="protein sequence ID" value="ENSOARP00020037215.1"/>
    <property type="gene ID" value="ENSOARG00020037432.1"/>
</dbReference>
<proteinExistence type="predicted"/>
<organism evidence="1">
    <name type="scientific">Ovis aries</name>
    <name type="common">Sheep</name>
    <dbReference type="NCBI Taxonomy" id="9940"/>
    <lineage>
        <taxon>Eukaryota</taxon>
        <taxon>Metazoa</taxon>
        <taxon>Chordata</taxon>
        <taxon>Craniata</taxon>
        <taxon>Vertebrata</taxon>
        <taxon>Euteleostomi</taxon>
        <taxon>Mammalia</taxon>
        <taxon>Eutheria</taxon>
        <taxon>Laurasiatheria</taxon>
        <taxon>Artiodactyla</taxon>
        <taxon>Ruminantia</taxon>
        <taxon>Pecora</taxon>
        <taxon>Bovidae</taxon>
        <taxon>Caprinae</taxon>
        <taxon>Ovis</taxon>
    </lineage>
</organism>
<reference evidence="1" key="1">
    <citation type="submission" date="2020-11" db="EMBL/GenBank/DDBJ databases">
        <authorList>
            <person name="Davenport K.M."/>
            <person name="Bickhart D.M."/>
            <person name="Smith T.P.L."/>
            <person name="Murdoch B.M."/>
            <person name="Rosen B.D."/>
        </authorList>
    </citation>
    <scope>NUCLEOTIDE SEQUENCE [LARGE SCALE GENOMIC DNA]</scope>
    <source>
        <strain evidence="1">OAR_USU_Benz2616</strain>
    </source>
</reference>
<evidence type="ECO:0000313" key="1">
    <source>
        <dbReference type="Ensembl" id="ENSOARP00020037215.1"/>
    </source>
</evidence>
<name>A0AC11CYJ6_SHEEP</name>
<accession>A0AC11CYJ6</accession>